<keyword evidence="1" id="KW-0812">Transmembrane</keyword>
<sequence length="72" mass="8257">MCECSVFNIRLFQSSKPSQLNAASAISHTCPWGTFKITDQIWDKFSPNRMHALFLYVIPGFYDVVNMAVLRL</sequence>
<keyword evidence="1" id="KW-0472">Membrane</keyword>
<protein>
    <submittedName>
        <fullName evidence="2">Uncharacterized protein</fullName>
    </submittedName>
</protein>
<name>A0A085N4B9_9BILA</name>
<dbReference type="AlphaFoldDB" id="A0A085N4B9"/>
<reference evidence="2" key="1">
    <citation type="journal article" date="2014" name="Nat. Genet.">
        <title>Genome and transcriptome of the porcine whipworm Trichuris suis.</title>
        <authorList>
            <person name="Jex A.R."/>
            <person name="Nejsum P."/>
            <person name="Schwarz E.M."/>
            <person name="Hu L."/>
            <person name="Young N.D."/>
            <person name="Hall R.S."/>
            <person name="Korhonen P.K."/>
            <person name="Liao S."/>
            <person name="Thamsborg S."/>
            <person name="Xia J."/>
            <person name="Xu P."/>
            <person name="Wang S."/>
            <person name="Scheerlinck J.P."/>
            <person name="Hofmann A."/>
            <person name="Sternberg P.W."/>
            <person name="Wang J."/>
            <person name="Gasser R.B."/>
        </authorList>
    </citation>
    <scope>NUCLEOTIDE SEQUENCE [LARGE SCALE GENOMIC DNA]</scope>
    <source>
        <strain evidence="2">DCEP-RM93F</strain>
    </source>
</reference>
<accession>A0A085N4B9</accession>
<evidence type="ECO:0000256" key="1">
    <source>
        <dbReference type="SAM" id="Phobius"/>
    </source>
</evidence>
<gene>
    <name evidence="2" type="ORF">M514_23483</name>
</gene>
<keyword evidence="1" id="KW-1133">Transmembrane helix</keyword>
<dbReference type="Proteomes" id="UP000030758">
    <property type="component" value="Unassembled WGS sequence"/>
</dbReference>
<proteinExistence type="predicted"/>
<organism evidence="2">
    <name type="scientific">Trichuris suis</name>
    <name type="common">pig whipworm</name>
    <dbReference type="NCBI Taxonomy" id="68888"/>
    <lineage>
        <taxon>Eukaryota</taxon>
        <taxon>Metazoa</taxon>
        <taxon>Ecdysozoa</taxon>
        <taxon>Nematoda</taxon>
        <taxon>Enoplea</taxon>
        <taxon>Dorylaimia</taxon>
        <taxon>Trichinellida</taxon>
        <taxon>Trichuridae</taxon>
        <taxon>Trichuris</taxon>
    </lineage>
</organism>
<evidence type="ECO:0000313" key="2">
    <source>
        <dbReference type="EMBL" id="KFD64315.1"/>
    </source>
</evidence>
<dbReference type="EMBL" id="KL367557">
    <property type="protein sequence ID" value="KFD64315.1"/>
    <property type="molecule type" value="Genomic_DNA"/>
</dbReference>
<feature type="transmembrane region" description="Helical" evidence="1">
    <location>
        <begin position="52"/>
        <end position="70"/>
    </location>
</feature>